<evidence type="ECO:0000313" key="4">
    <source>
        <dbReference type="Proteomes" id="UP000694680"/>
    </source>
</evidence>
<dbReference type="InterPro" id="IPR041898">
    <property type="entry name" value="MAGE_WH1"/>
</dbReference>
<dbReference type="InterPro" id="IPR002190">
    <property type="entry name" value="MHD_dom"/>
</dbReference>
<dbReference type="PANTHER" id="PTHR11736">
    <property type="entry name" value="MELANOMA-ASSOCIATED ANTIGEN MAGE ANTIGEN"/>
    <property type="match status" value="1"/>
</dbReference>
<reference evidence="3" key="1">
    <citation type="submission" date="2020-06" db="EMBL/GenBank/DDBJ databases">
        <authorList>
            <consortium name="Wellcome Sanger Institute Data Sharing"/>
        </authorList>
    </citation>
    <scope>NUCLEOTIDE SEQUENCE [LARGE SCALE GENOMIC DNA]</scope>
</reference>
<feature type="region of interest" description="Disordered" evidence="1">
    <location>
        <begin position="1"/>
        <end position="32"/>
    </location>
</feature>
<reference evidence="3" key="2">
    <citation type="submission" date="2025-08" db="UniProtKB">
        <authorList>
            <consortium name="Ensembl"/>
        </authorList>
    </citation>
    <scope>IDENTIFICATION</scope>
</reference>
<dbReference type="Gene3D" id="1.10.10.1210">
    <property type="entry name" value="MAGE homology domain, winged helix WH2 motif"/>
    <property type="match status" value="1"/>
</dbReference>
<evidence type="ECO:0000259" key="2">
    <source>
        <dbReference type="PROSITE" id="PS50838"/>
    </source>
</evidence>
<gene>
    <name evidence="3" type="primary">ndnl2</name>
</gene>
<evidence type="ECO:0000313" key="3">
    <source>
        <dbReference type="Ensembl" id="ENSGWIP00000047544.1"/>
    </source>
</evidence>
<protein>
    <submittedName>
        <fullName evidence="3">Non-structural maintenance of chromosomes element 3 homolog</fullName>
    </submittedName>
</protein>
<dbReference type="PROSITE" id="PS50838">
    <property type="entry name" value="MAGE"/>
    <property type="match status" value="1"/>
</dbReference>
<name>A0A8C5NDP0_GOUWI</name>
<dbReference type="Gene3D" id="1.10.10.1200">
    <property type="entry name" value="MAGE homology domain, winged helix WH1 motif"/>
    <property type="match status" value="1"/>
</dbReference>
<accession>A0A8C5NDP0</accession>
<dbReference type="PANTHER" id="PTHR11736:SF14">
    <property type="entry name" value="NSE3 HOMOLOG, SMC5-SMC6 COMPLEX COMPONENT"/>
    <property type="match status" value="1"/>
</dbReference>
<feature type="compositionally biased region" description="Polar residues" evidence="1">
    <location>
        <begin position="8"/>
        <end position="27"/>
    </location>
</feature>
<evidence type="ECO:0000256" key="1">
    <source>
        <dbReference type="SAM" id="MobiDB-lite"/>
    </source>
</evidence>
<proteinExistence type="predicted"/>
<dbReference type="Ensembl" id="ENSGWIT00000051438.1">
    <property type="protein sequence ID" value="ENSGWIP00000047544.1"/>
    <property type="gene ID" value="ENSGWIG00000023392.1"/>
</dbReference>
<dbReference type="InterPro" id="IPR041899">
    <property type="entry name" value="MAGE_WH2"/>
</dbReference>
<feature type="domain" description="MAGE" evidence="2">
    <location>
        <begin position="55"/>
        <end position="254"/>
    </location>
</feature>
<dbReference type="CTD" id="386658"/>
<feature type="compositionally biased region" description="Low complexity" evidence="1">
    <location>
        <begin position="256"/>
        <end position="270"/>
    </location>
</feature>
<organism evidence="3 4">
    <name type="scientific">Gouania willdenowi</name>
    <name type="common">Blunt-snouted clingfish</name>
    <name type="synonym">Lepadogaster willdenowi</name>
    <dbReference type="NCBI Taxonomy" id="441366"/>
    <lineage>
        <taxon>Eukaryota</taxon>
        <taxon>Metazoa</taxon>
        <taxon>Chordata</taxon>
        <taxon>Craniata</taxon>
        <taxon>Vertebrata</taxon>
        <taxon>Euteleostomi</taxon>
        <taxon>Actinopterygii</taxon>
        <taxon>Neopterygii</taxon>
        <taxon>Teleostei</taxon>
        <taxon>Neoteleostei</taxon>
        <taxon>Acanthomorphata</taxon>
        <taxon>Ovalentaria</taxon>
        <taxon>Blenniimorphae</taxon>
        <taxon>Blenniiformes</taxon>
        <taxon>Gobiesocoidei</taxon>
        <taxon>Gobiesocidae</taxon>
        <taxon>Gobiesocinae</taxon>
        <taxon>Gouania</taxon>
    </lineage>
</organism>
<feature type="region of interest" description="Disordered" evidence="1">
    <location>
        <begin position="246"/>
        <end position="270"/>
    </location>
</feature>
<dbReference type="FunFam" id="1.10.10.1210:FF:000001">
    <property type="entry name" value="melanoma-associated antigen D1"/>
    <property type="match status" value="1"/>
</dbReference>
<reference evidence="3" key="3">
    <citation type="submission" date="2025-09" db="UniProtKB">
        <authorList>
            <consortium name="Ensembl"/>
        </authorList>
    </citation>
    <scope>IDENTIFICATION</scope>
</reference>
<dbReference type="Pfam" id="PF01454">
    <property type="entry name" value="MAGE"/>
    <property type="match status" value="1"/>
</dbReference>
<dbReference type="RefSeq" id="XP_028308522.1">
    <property type="nucleotide sequence ID" value="XM_028452721.1"/>
</dbReference>
<dbReference type="GeneID" id="114466875"/>
<sequence>MSQRKRVSTSQSSSQNKRPASLSLTATNDDDDSMFTLPSTSQVLKGLENLTEEQVYQKTAEVLQYFLVRDQKKIPIRRADIMKHVVKDYRNIYPEIIKRTARTLDQVFGLKLVEIDTKNHTYILINKLEEPEGMTSSSGPANLKSGLLFVVLGLIFMKGGFVRENLIWNLLKKLHVDIGQKHNDFGDVKKLITEEFVRQRYLEYVKIPHTEPVEHEFCWGQRADVEVSKVKILELMAQLHKDRPESWSQQYKEAHSALSTSSQATSSSQR</sequence>
<dbReference type="SMART" id="SM01373">
    <property type="entry name" value="MAGE"/>
    <property type="match status" value="1"/>
</dbReference>
<dbReference type="Proteomes" id="UP000694680">
    <property type="component" value="Chromosome 7"/>
</dbReference>
<dbReference type="InterPro" id="IPR037445">
    <property type="entry name" value="MAGE"/>
</dbReference>
<dbReference type="GO" id="GO:0005634">
    <property type="term" value="C:nucleus"/>
    <property type="evidence" value="ECO:0007669"/>
    <property type="project" value="TreeGrafter"/>
</dbReference>
<dbReference type="AlphaFoldDB" id="A0A8C5NDP0"/>
<keyword evidence="4" id="KW-1185">Reference proteome</keyword>